<name>X1KQV2_9ZZZZ</name>
<evidence type="ECO:0000313" key="1">
    <source>
        <dbReference type="EMBL" id="GAH92524.1"/>
    </source>
</evidence>
<dbReference type="AlphaFoldDB" id="X1KQV2"/>
<dbReference type="EMBL" id="BARV01000057">
    <property type="protein sequence ID" value="GAH92524.1"/>
    <property type="molecule type" value="Genomic_DNA"/>
</dbReference>
<organism evidence="1">
    <name type="scientific">marine sediment metagenome</name>
    <dbReference type="NCBI Taxonomy" id="412755"/>
    <lineage>
        <taxon>unclassified sequences</taxon>
        <taxon>metagenomes</taxon>
        <taxon>ecological metagenomes</taxon>
    </lineage>
</organism>
<accession>X1KQV2</accession>
<reference evidence="1" key="1">
    <citation type="journal article" date="2014" name="Front. Microbiol.">
        <title>High frequency of phylogenetically diverse reductive dehalogenase-homologous genes in deep subseafloor sedimentary metagenomes.</title>
        <authorList>
            <person name="Kawai M."/>
            <person name="Futagami T."/>
            <person name="Toyoda A."/>
            <person name="Takaki Y."/>
            <person name="Nishi S."/>
            <person name="Hori S."/>
            <person name="Arai W."/>
            <person name="Tsubouchi T."/>
            <person name="Morono Y."/>
            <person name="Uchiyama I."/>
            <person name="Ito T."/>
            <person name="Fujiyama A."/>
            <person name="Inagaki F."/>
            <person name="Takami H."/>
        </authorList>
    </citation>
    <scope>NUCLEOTIDE SEQUENCE</scope>
    <source>
        <strain evidence="1">Expedition CK06-06</strain>
    </source>
</reference>
<proteinExistence type="predicted"/>
<comment type="caution">
    <text evidence="1">The sequence shown here is derived from an EMBL/GenBank/DDBJ whole genome shotgun (WGS) entry which is preliminary data.</text>
</comment>
<gene>
    <name evidence="1" type="ORF">S06H3_00339</name>
</gene>
<sequence>MIEIIDGKKVEILTRKERKERGIILDSERCMNCFEPVENGRQFCYYCEDTHGFIS</sequence>
<protein>
    <submittedName>
        <fullName evidence="1">Uncharacterized protein</fullName>
    </submittedName>
</protein>